<dbReference type="InterPro" id="IPR036890">
    <property type="entry name" value="HATPase_C_sf"/>
</dbReference>
<keyword evidence="2" id="KW-0547">Nucleotide-binding</keyword>
<dbReference type="PANTHER" id="PTHR11528">
    <property type="entry name" value="HEAT SHOCK PROTEIN 90 FAMILY MEMBER"/>
    <property type="match status" value="1"/>
</dbReference>
<comment type="similarity">
    <text evidence="1">Belongs to the heat shock protein 90 family.</text>
</comment>
<protein>
    <submittedName>
        <fullName evidence="6">Histidine kinase-, DNA gyrase B-, and HSP90-like ATPase</fullName>
    </submittedName>
</protein>
<evidence type="ECO:0000256" key="1">
    <source>
        <dbReference type="ARBA" id="ARBA00008239"/>
    </source>
</evidence>
<evidence type="ECO:0000256" key="4">
    <source>
        <dbReference type="ARBA" id="ARBA00023186"/>
    </source>
</evidence>
<dbReference type="Pfam" id="PF24391">
    <property type="entry name" value="HD-CE"/>
    <property type="match status" value="1"/>
</dbReference>
<dbReference type="Pfam" id="PF13589">
    <property type="entry name" value="HATPase_c_3"/>
    <property type="match status" value="1"/>
</dbReference>
<dbReference type="InterPro" id="IPR020575">
    <property type="entry name" value="Hsp90_N"/>
</dbReference>
<dbReference type="InterPro" id="IPR001404">
    <property type="entry name" value="Hsp90_fam"/>
</dbReference>
<dbReference type="PATRIC" id="fig|261654.4.peg.2884"/>
<dbReference type="Proteomes" id="UP000199385">
    <property type="component" value="Chromosome I"/>
</dbReference>
<dbReference type="Gene3D" id="3.30.565.10">
    <property type="entry name" value="Histidine kinase-like ATPase, C-terminal domain"/>
    <property type="match status" value="1"/>
</dbReference>
<keyword evidence="6" id="KW-0808">Transferase</keyword>
<dbReference type="PRINTS" id="PR00775">
    <property type="entry name" value="HEATSHOCK90"/>
</dbReference>
<sequence length="947" mass="103354">MFRWLGADSERVPVTAVNSFEKTSLWRRTLGVREDDEAAAERAGLRSAYLQFRAAVEPLAGEIARSMPMFTDHSIAHIDSLWDTASLVCGEDYPLTPAEAFVLGGAFLLHDLGMGLVAYPGGAAAIRADPQFQHTVRSVQARMAEDTGATAEESRASAEEEAIVRLLRRRHAAQAERLVTETFTVPGGTSFHLLQDAALRQSLGPLIGTLAHSHWWGVDEIAGRFARRRGSLPQHPAEWTIDPLKVACVLRLADAAHIDSRRAPTFLHAFRTPPDLSGEHWYFQSRLTRPLVEDDRLQYTSTEPFLHREASAWWLAYETVQMIDGELRAVDSLCADLGKPRFAVRSVAGADSPARFASFVPTDGWQPIDARLRVSQVEHLVGNLGGRYLYGNQPIAAVRELIANASDATRARLAAYGGSDAVVNVDLAQRDGDEWWLTVADNGIGMDAHTLVSSLTDFGRSGWRSEGALGPDARPLADTFEPAGKFGVGFFAIFMLADEVHVTSLKYFDPPQHTHVLDFPSGLKGRPLVRVADEGERLRFGGTVVRARLKHPPTSTQGFLGTPWRNQTVGEELRSTILRLCALAEVDIDVRGPGETEGTRIVRANDWRHIPPEELFERVYQSSRYSSMSGFLSQMKQGFCRYASPVSGRNDETVGRAMMTPDFVFDEGDDLWYYPRFLQRASIYVGGFHADTIDGAVGVFQGYPLKADRFSAFTLAAPDSLRRWVGAQATSLRPHLADRPQAQLSLGATANSFGVVLPDLPCAVVEGRLAMPAEVTRWAAGHDRVLLVDGEVVQTYLDDDGEVVFFCGRTGRRLRLPPDAAVVDMWAEWIYPEDVLPRPRPDLPGGRSDDEGGYNLVDWWNSVGGTGPVDVTVRAVARAWGVDVPGLVAASAGVCFQDEDGEQIEVPFADGGGTRKLYAVPVCRPGTVPGPAAAPAAGPGADGQLSA</sequence>
<evidence type="ECO:0000313" key="6">
    <source>
        <dbReference type="EMBL" id="SBT44877.1"/>
    </source>
</evidence>
<dbReference type="EMBL" id="LT594323">
    <property type="protein sequence ID" value="SBT44877.1"/>
    <property type="molecule type" value="Genomic_DNA"/>
</dbReference>
<dbReference type="GO" id="GO:0016887">
    <property type="term" value="F:ATP hydrolysis activity"/>
    <property type="evidence" value="ECO:0007669"/>
    <property type="project" value="InterPro"/>
</dbReference>
<name>A0A1A8ZLZ4_9ACTN</name>
<feature type="domain" description="HD-CE" evidence="5">
    <location>
        <begin position="68"/>
        <end position="329"/>
    </location>
</feature>
<evidence type="ECO:0000256" key="2">
    <source>
        <dbReference type="ARBA" id="ARBA00022741"/>
    </source>
</evidence>
<evidence type="ECO:0000256" key="3">
    <source>
        <dbReference type="ARBA" id="ARBA00022840"/>
    </source>
</evidence>
<keyword evidence="3" id="KW-0067">ATP-binding</keyword>
<accession>A0A1A8ZLZ4</accession>
<keyword evidence="6" id="KW-0418">Kinase</keyword>
<dbReference type="AlphaFoldDB" id="A0A1A8ZLZ4"/>
<keyword evidence="4" id="KW-0143">Chaperone</keyword>
<dbReference type="GO" id="GO:0140662">
    <property type="term" value="F:ATP-dependent protein folding chaperone"/>
    <property type="evidence" value="ECO:0007669"/>
    <property type="project" value="InterPro"/>
</dbReference>
<dbReference type="GO" id="GO:0051082">
    <property type="term" value="F:unfolded protein binding"/>
    <property type="evidence" value="ECO:0007669"/>
    <property type="project" value="InterPro"/>
</dbReference>
<dbReference type="InterPro" id="IPR056471">
    <property type="entry name" value="HD-CE"/>
</dbReference>
<dbReference type="GO" id="GO:0005524">
    <property type="term" value="F:ATP binding"/>
    <property type="evidence" value="ECO:0007669"/>
    <property type="project" value="UniProtKB-KW"/>
</dbReference>
<evidence type="ECO:0000313" key="7">
    <source>
        <dbReference type="Proteomes" id="UP000199385"/>
    </source>
</evidence>
<reference evidence="7" key="1">
    <citation type="submission" date="2016-06" db="EMBL/GenBank/DDBJ databases">
        <authorList>
            <person name="Varghese N."/>
            <person name="Submissions Spin"/>
        </authorList>
    </citation>
    <scope>NUCLEOTIDE SEQUENCE [LARGE SCALE GENOMIC DNA]</scope>
    <source>
        <strain evidence="7">DSM 44815</strain>
    </source>
</reference>
<keyword evidence="7" id="KW-1185">Reference proteome</keyword>
<proteinExistence type="inferred from homology"/>
<gene>
    <name evidence="6" type="ORF">GA0070611_2837</name>
</gene>
<dbReference type="STRING" id="261654.GA0070611_2837"/>
<dbReference type="SUPFAM" id="SSF55874">
    <property type="entry name" value="ATPase domain of HSP90 chaperone/DNA topoisomerase II/histidine kinase"/>
    <property type="match status" value="1"/>
</dbReference>
<evidence type="ECO:0000259" key="5">
    <source>
        <dbReference type="Pfam" id="PF24391"/>
    </source>
</evidence>
<organism evidence="6 7">
    <name type="scientific">Micromonospora auratinigra</name>
    <dbReference type="NCBI Taxonomy" id="261654"/>
    <lineage>
        <taxon>Bacteria</taxon>
        <taxon>Bacillati</taxon>
        <taxon>Actinomycetota</taxon>
        <taxon>Actinomycetes</taxon>
        <taxon>Micromonosporales</taxon>
        <taxon>Micromonosporaceae</taxon>
        <taxon>Micromonospora</taxon>
    </lineage>
</organism>
<dbReference type="GO" id="GO:0016301">
    <property type="term" value="F:kinase activity"/>
    <property type="evidence" value="ECO:0007669"/>
    <property type="project" value="UniProtKB-KW"/>
</dbReference>